<dbReference type="Gene3D" id="1.10.1410.40">
    <property type="match status" value="1"/>
</dbReference>
<evidence type="ECO:0000313" key="4">
    <source>
        <dbReference type="Proteomes" id="UP001634394"/>
    </source>
</evidence>
<protein>
    <recommendedName>
        <fullName evidence="2">Mab-21-like nucleotidyltransferase domain-containing protein</fullName>
    </recommendedName>
</protein>
<dbReference type="EMBL" id="JBJQND010000002">
    <property type="protein sequence ID" value="KAL3886738.1"/>
    <property type="molecule type" value="Genomic_DNA"/>
</dbReference>
<evidence type="ECO:0000313" key="3">
    <source>
        <dbReference type="EMBL" id="KAL3886739.1"/>
    </source>
</evidence>
<feature type="domain" description="Mab-21-like nucleotidyltransferase" evidence="2">
    <location>
        <begin position="142"/>
        <end position="349"/>
    </location>
</feature>
<dbReference type="PANTHER" id="PTHR10656">
    <property type="entry name" value="CELL FATE DETERMINING PROTEIN MAB21-RELATED"/>
    <property type="match status" value="1"/>
</dbReference>
<dbReference type="AlphaFoldDB" id="A0ABD3XKM9"/>
<gene>
    <name evidence="3" type="ORF">ACJMK2_026716</name>
</gene>
<dbReference type="SMART" id="SM01265">
    <property type="entry name" value="Mab-21"/>
    <property type="match status" value="1"/>
</dbReference>
<reference evidence="3 4" key="1">
    <citation type="submission" date="2024-11" db="EMBL/GenBank/DDBJ databases">
        <title>Chromosome-level genome assembly of the freshwater bivalve Anodonta woodiana.</title>
        <authorList>
            <person name="Chen X."/>
        </authorList>
    </citation>
    <scope>NUCLEOTIDE SEQUENCE [LARGE SCALE GENOMIC DNA]</scope>
    <source>
        <strain evidence="3">MN2024</strain>
        <tissue evidence="3">Gills</tissue>
    </source>
</reference>
<comment type="caution">
    <text evidence="3">The sequence shown here is derived from an EMBL/GenBank/DDBJ whole genome shotgun (WGS) entry which is preliminary data.</text>
</comment>
<feature type="region of interest" description="Disordered" evidence="1">
    <location>
        <begin position="1"/>
        <end position="26"/>
    </location>
</feature>
<dbReference type="InterPro" id="IPR024810">
    <property type="entry name" value="MAB21L/cGLR"/>
</dbReference>
<dbReference type="Gene3D" id="3.30.460.90">
    <property type="match status" value="1"/>
</dbReference>
<dbReference type="InterPro" id="IPR046903">
    <property type="entry name" value="Mab-21-like_nuc_Trfase"/>
</dbReference>
<sequence length="507" mass="57378">MASPEKNKGAAQNNTGADPDDESPSPSQIFKKLAIGIGAGVGIAAGIYALSRLASASHDIGINLNEWQHPVKEFSSADAQLEHRMNSLECVGKLDIPQNIWDDATALVDEILDLLLDKMKAQASKYEGLVLDGYRKQGSARDGLKIRTPDEFDVLLEYHIEGLDVEPVPIDDFGIPHPGLGKMKILNEAFKIETQFSTWIRRKIIVRHQDSYFLEARNLHQTVFESIVDKCQTEISRIRRQNISFRLTRSMNPPSVNLTIKNIQREKGAFKLFMDLLFSEEDGPDVIDIDIVPAMIIVQENARGTSGFMPCPRYAVVKWIEESQALASRFLNPSMTWRICTSGYEKHYMDMARNDTEKRYIMTACRIIKTFMSKERDKSLAGQLPLPISTFLRSFYLKNITFYCMLFTESVTGVYQALGYFLGFLEISLEEKCLPEFFHGNYLLENDFPSCAVGGQVNLFGHVSPDTLINAKRSFKIVMSKLYNMFDESVLESSACENFQNFIRSSK</sequence>
<dbReference type="Proteomes" id="UP001634394">
    <property type="component" value="Unassembled WGS sequence"/>
</dbReference>
<organism evidence="3 4">
    <name type="scientific">Sinanodonta woodiana</name>
    <name type="common">Chinese pond mussel</name>
    <name type="synonym">Anodonta woodiana</name>
    <dbReference type="NCBI Taxonomy" id="1069815"/>
    <lineage>
        <taxon>Eukaryota</taxon>
        <taxon>Metazoa</taxon>
        <taxon>Spiralia</taxon>
        <taxon>Lophotrochozoa</taxon>
        <taxon>Mollusca</taxon>
        <taxon>Bivalvia</taxon>
        <taxon>Autobranchia</taxon>
        <taxon>Heteroconchia</taxon>
        <taxon>Palaeoheterodonta</taxon>
        <taxon>Unionida</taxon>
        <taxon>Unionoidea</taxon>
        <taxon>Unionidae</taxon>
        <taxon>Unioninae</taxon>
        <taxon>Sinanodonta</taxon>
    </lineage>
</organism>
<name>A0ABD3XKM9_SINWO</name>
<dbReference type="EMBL" id="JBJQND010000002">
    <property type="protein sequence ID" value="KAL3886739.1"/>
    <property type="molecule type" value="Genomic_DNA"/>
</dbReference>
<dbReference type="Pfam" id="PF03281">
    <property type="entry name" value="Mab-21"/>
    <property type="match status" value="1"/>
</dbReference>
<accession>A0ABD3XKM9</accession>
<evidence type="ECO:0000256" key="1">
    <source>
        <dbReference type="SAM" id="MobiDB-lite"/>
    </source>
</evidence>
<evidence type="ECO:0000259" key="2">
    <source>
        <dbReference type="Pfam" id="PF03281"/>
    </source>
</evidence>
<proteinExistence type="predicted"/>
<dbReference type="PANTHER" id="PTHR10656:SF9">
    <property type="entry name" value="INOSITOL 1,4,5-TRISPHOSPHATE RECEPTOR-INTERACTING PROTEIN-LIKE 2"/>
    <property type="match status" value="1"/>
</dbReference>
<keyword evidence="4" id="KW-1185">Reference proteome</keyword>